<dbReference type="InterPro" id="IPR011990">
    <property type="entry name" value="TPR-like_helical_dom_sf"/>
</dbReference>
<comment type="caution">
    <text evidence="2">The sequence shown here is derived from an EMBL/GenBank/DDBJ whole genome shotgun (WGS) entry which is preliminary data.</text>
</comment>
<reference evidence="2 3" key="1">
    <citation type="submission" date="2019-03" db="EMBL/GenBank/DDBJ databases">
        <title>Genomic Encyclopedia of Type Strains, Phase IV (KMG-IV): sequencing the most valuable type-strain genomes for metagenomic binning, comparative biology and taxonomic classification.</title>
        <authorList>
            <person name="Goeker M."/>
        </authorList>
    </citation>
    <scope>NUCLEOTIDE SEQUENCE [LARGE SCALE GENOMIC DNA]</scope>
    <source>
        <strain evidence="2 3">DSM 6770</strain>
    </source>
</reference>
<dbReference type="InterPro" id="IPR049003">
    <property type="entry name" value="PgaA_barrel"/>
</dbReference>
<gene>
    <name evidence="2" type="ORF">C8E00_10950</name>
</gene>
<dbReference type="AlphaFoldDB" id="A0A4R7NG12"/>
<feature type="domain" description="PgaA membrane beta barrel" evidence="1">
    <location>
        <begin position="462"/>
        <end position="729"/>
    </location>
</feature>
<protein>
    <submittedName>
        <fullName evidence="2">Poly-beta-1,6 N-acetyl-D-glucosamine export porin PgaA</fullName>
    </submittedName>
</protein>
<dbReference type="OrthoDB" id="5405060at2"/>
<organism evidence="2 3">
    <name type="scientific">Chromohalobacter marismortui</name>
    <dbReference type="NCBI Taxonomy" id="42055"/>
    <lineage>
        <taxon>Bacteria</taxon>
        <taxon>Pseudomonadati</taxon>
        <taxon>Pseudomonadota</taxon>
        <taxon>Gammaproteobacteria</taxon>
        <taxon>Oceanospirillales</taxon>
        <taxon>Halomonadaceae</taxon>
        <taxon>Chromohalobacter</taxon>
    </lineage>
</organism>
<evidence type="ECO:0000313" key="3">
    <source>
        <dbReference type="Proteomes" id="UP000295380"/>
    </source>
</evidence>
<dbReference type="Proteomes" id="UP000295380">
    <property type="component" value="Unassembled WGS sequence"/>
</dbReference>
<dbReference type="GO" id="GO:1901515">
    <property type="term" value="F:poly-beta-1,6-N-acetyl-D-glucosamine transmembrane transporter activity"/>
    <property type="evidence" value="ECO:0007669"/>
    <property type="project" value="InterPro"/>
</dbReference>
<keyword evidence="3" id="KW-1185">Reference proteome</keyword>
<dbReference type="SUPFAM" id="SSF48452">
    <property type="entry name" value="TPR-like"/>
    <property type="match status" value="1"/>
</dbReference>
<dbReference type="Pfam" id="PF21197">
    <property type="entry name" value="PgaA_barrel"/>
    <property type="match status" value="1"/>
</dbReference>
<proteinExistence type="predicted"/>
<name>A0A4R7NG12_9GAMM</name>
<accession>A0A4R7NG12</accession>
<evidence type="ECO:0000313" key="2">
    <source>
        <dbReference type="EMBL" id="TDU19101.1"/>
    </source>
</evidence>
<dbReference type="RefSeq" id="WP_133698341.1">
    <property type="nucleotide sequence ID" value="NZ_SOBR01000009.1"/>
</dbReference>
<dbReference type="EMBL" id="SOBR01000009">
    <property type="protein sequence ID" value="TDU19101.1"/>
    <property type="molecule type" value="Genomic_DNA"/>
</dbReference>
<dbReference type="Gene3D" id="1.25.40.10">
    <property type="entry name" value="Tetratricopeptide repeat domain"/>
    <property type="match status" value="1"/>
</dbReference>
<dbReference type="NCBIfam" id="TIGR03939">
    <property type="entry name" value="PGA_TPR_OMP"/>
    <property type="match status" value="1"/>
</dbReference>
<sequence>MQFPRFGGWWKSGRPRHLLYARVRAGCHRLLRLSTCSGLMASGLLVALTSAVQADARFPEGRLPPIDAPASAYGKDVRAGPGGHPNADDLAGIAERQRQKGHPGVALQLAERVLMYAPSNPQALKTKISSLSNLGAYRRADQLRRRHQPGWPDEVSARFRADKAMSAIHNGIFEQARHQRRHRYAQDDIALVQALKKLNANLDAFAVGSEARRRTRFDRLVVLRQLRRFDEVISAYEALRRASVTLPAYAKAPVADAYLARQRPEEAAALYRQVLDADSSAPLAVKTGYYYALIESEDYAGAKRQLARLNARVPTWRYRKNQTASPIPNWERSEIDRLRVRDAGYRHHEALAFKRATVLYRAAPRNTDIINALATTERSRGWYRQAQATIELAKAYSPHDKATRLNIAENAQALEAFPRWQTTSKALAEEFPSDSAVRRNRLEWLDRQHFSIEGQGSFGRSHGGSAVNGSQDGDYQLRLNSPWSAGGYRIYAEQSYQWGDYDEGVERHSRQSLGVERQWLRRHWWAALSGEPLNEDLGLDLGWSQWVGDHWQYQLRTQTQSPETPLRAERADLDGRLYQTQLTWRQHESRDATLTLSALDISDGNLRRDVSVELAQRVQASAHHQTRLIGSLSAEHNRDVDADYYNPEHQRTAGITLEHDWLTWRRYERALTQNLSLGAASEWESGFGGAPGYEVSYGHTWQLTRTWSINYGIGWESHAYAGEREKRWYGQFGFEGVL</sequence>
<dbReference type="InterPro" id="IPR023870">
    <property type="entry name" value="PGA_export_porin_PgaA"/>
</dbReference>
<evidence type="ECO:0000259" key="1">
    <source>
        <dbReference type="Pfam" id="PF21197"/>
    </source>
</evidence>